<dbReference type="Proteomes" id="UP001164746">
    <property type="component" value="Chromosome 9"/>
</dbReference>
<organism evidence="1 2">
    <name type="scientific">Mya arenaria</name>
    <name type="common">Soft-shell clam</name>
    <dbReference type="NCBI Taxonomy" id="6604"/>
    <lineage>
        <taxon>Eukaryota</taxon>
        <taxon>Metazoa</taxon>
        <taxon>Spiralia</taxon>
        <taxon>Lophotrochozoa</taxon>
        <taxon>Mollusca</taxon>
        <taxon>Bivalvia</taxon>
        <taxon>Autobranchia</taxon>
        <taxon>Heteroconchia</taxon>
        <taxon>Euheterodonta</taxon>
        <taxon>Imparidentia</taxon>
        <taxon>Neoheterodontei</taxon>
        <taxon>Myida</taxon>
        <taxon>Myoidea</taxon>
        <taxon>Myidae</taxon>
        <taxon>Mya</taxon>
    </lineage>
</organism>
<sequence>MLPSALGLIVRIETARETQEEMKCLYDNPHTRQRRFQLRPEYVASRNVLVNDSGVLNVSTKKEIEVAKYIDKMTTLNPTEFWKWKNDFYNLYSCNDHSEFVAAHYDRAKTNHTSQFFTSFKCDNLERILNNVQAEKGTIL</sequence>
<name>A0ABY7EUW7_MYAAR</name>
<evidence type="ECO:0000313" key="2">
    <source>
        <dbReference type="Proteomes" id="UP001164746"/>
    </source>
</evidence>
<gene>
    <name evidence="1" type="ORF">MAR_003850</name>
</gene>
<keyword evidence="2" id="KW-1185">Reference proteome</keyword>
<protein>
    <submittedName>
        <fullName evidence="1">Uncharacterized protein</fullName>
    </submittedName>
</protein>
<accession>A0ABY7EUW7</accession>
<dbReference type="EMBL" id="CP111020">
    <property type="protein sequence ID" value="WAR13745.1"/>
    <property type="molecule type" value="Genomic_DNA"/>
</dbReference>
<proteinExistence type="predicted"/>
<evidence type="ECO:0000313" key="1">
    <source>
        <dbReference type="EMBL" id="WAR13745.1"/>
    </source>
</evidence>
<reference evidence="1" key="1">
    <citation type="submission" date="2022-11" db="EMBL/GenBank/DDBJ databases">
        <title>Centuries of genome instability and evolution in soft-shell clam transmissible cancer (bioRxiv).</title>
        <authorList>
            <person name="Hart S.F.M."/>
            <person name="Yonemitsu M.A."/>
            <person name="Giersch R.M."/>
            <person name="Beal B.F."/>
            <person name="Arriagada G."/>
            <person name="Davis B.W."/>
            <person name="Ostrander E.A."/>
            <person name="Goff S.P."/>
            <person name="Metzger M.J."/>
        </authorList>
    </citation>
    <scope>NUCLEOTIDE SEQUENCE</scope>
    <source>
        <strain evidence="1">MELC-2E11</strain>
        <tissue evidence="1">Siphon/mantle</tissue>
    </source>
</reference>